<evidence type="ECO:0000256" key="1">
    <source>
        <dbReference type="SAM" id="Phobius"/>
    </source>
</evidence>
<proteinExistence type="predicted"/>
<dbReference type="RefSeq" id="WP_201958217.1">
    <property type="nucleotide sequence ID" value="NZ_JAERRJ010000024.1"/>
</dbReference>
<name>A0ABS1MHD2_9NOCA</name>
<dbReference type="Proteomes" id="UP000602198">
    <property type="component" value="Unassembled WGS sequence"/>
</dbReference>
<feature type="transmembrane region" description="Helical" evidence="1">
    <location>
        <begin position="21"/>
        <end position="45"/>
    </location>
</feature>
<dbReference type="EMBL" id="JAERRJ010000024">
    <property type="protein sequence ID" value="MBL1080075.1"/>
    <property type="molecule type" value="Genomic_DNA"/>
</dbReference>
<evidence type="ECO:0000313" key="2">
    <source>
        <dbReference type="EMBL" id="MBL1080075.1"/>
    </source>
</evidence>
<dbReference type="NCBIfam" id="NF042935">
    <property type="entry name" value="SCO6880_fam"/>
    <property type="match status" value="1"/>
</dbReference>
<evidence type="ECO:0000313" key="3">
    <source>
        <dbReference type="Proteomes" id="UP000602198"/>
    </source>
</evidence>
<reference evidence="2 3" key="1">
    <citation type="submission" date="2021-01" db="EMBL/GenBank/DDBJ databases">
        <title>WGS of actinomycetes isolated from Thailand.</title>
        <authorList>
            <person name="Thawai C."/>
        </authorList>
    </citation>
    <scope>NUCLEOTIDE SEQUENCE [LARGE SCALE GENOMIC DNA]</scope>
    <source>
        <strain evidence="2 3">LPG 2</strain>
    </source>
</reference>
<dbReference type="InterPro" id="IPR049978">
    <property type="entry name" value="SCO6880-like"/>
</dbReference>
<gene>
    <name evidence="2" type="ORF">JK358_37330</name>
</gene>
<keyword evidence="1" id="KW-0472">Membrane</keyword>
<protein>
    <submittedName>
        <fullName evidence="2">TraC family protein</fullName>
    </submittedName>
</protein>
<keyword evidence="3" id="KW-1185">Reference proteome</keyword>
<comment type="caution">
    <text evidence="2">The sequence shown here is derived from an EMBL/GenBank/DDBJ whole genome shotgun (WGS) entry which is preliminary data.</text>
</comment>
<keyword evidence="1" id="KW-1133">Transmembrane helix</keyword>
<sequence length="494" mass="53783">MSAQTVDERTYGGWTRPRREGMWGMGWTVSIAAFAAVVIALLVVMVVGLKAAAVVVVIELAVLAPLAHSRGGRTGYERALLMTNWWRTLLRRENIYLAGIFSRLGTCKLPGLMATSKLYESTDAAGYRFAMIHMPGHHAYTVLLRCWPQGARAVDQDRIDAWVAAWSGLLVTVGEKPDVEALTVVVDTLPETGNRLAAEVNALTRADAPEPARVMMAQLAAQLPVETVRMESWLSVTFKATTPARRKDPAEQAEEVARRLPLITAALAEAGVRARPMTGEEAIALLRRAWDPASEADLEAVAENGESHELSWDDAGPIFHDEKYDRLLHDGVVSVSWEMDLPPEGVVREKVLQRLLAPSDQLIRKRVAIVYRPHSAGDAAQIVDGDYKDALVAEQTERGVGSATAVMRVRATEAAREEQARGHGVTRFGALITVTEPAGADLPALEAITKDLSSQARLRIRRCYRYQAAAFSACLGAGALLPQMASLPRVVSES</sequence>
<organism evidence="2 3">
    <name type="scientific">Nocardia acididurans</name>
    <dbReference type="NCBI Taxonomy" id="2802282"/>
    <lineage>
        <taxon>Bacteria</taxon>
        <taxon>Bacillati</taxon>
        <taxon>Actinomycetota</taxon>
        <taxon>Actinomycetes</taxon>
        <taxon>Mycobacteriales</taxon>
        <taxon>Nocardiaceae</taxon>
        <taxon>Nocardia</taxon>
    </lineage>
</organism>
<keyword evidence="1" id="KW-0812">Transmembrane</keyword>
<accession>A0ABS1MHD2</accession>